<dbReference type="GO" id="GO:0005840">
    <property type="term" value="C:ribosome"/>
    <property type="evidence" value="ECO:0007669"/>
    <property type="project" value="UniProtKB-KW"/>
</dbReference>
<evidence type="ECO:0008006" key="6">
    <source>
        <dbReference type="Google" id="ProtNLM"/>
    </source>
</evidence>
<dbReference type="EnsemblPlants" id="Zm00001eb090410_T001">
    <property type="protein sequence ID" value="Zm00001eb090410_P001"/>
    <property type="gene ID" value="Zm00001eb090410"/>
</dbReference>
<organism evidence="4 5">
    <name type="scientific">Zea mays</name>
    <name type="common">Maize</name>
    <dbReference type="NCBI Taxonomy" id="4577"/>
    <lineage>
        <taxon>Eukaryota</taxon>
        <taxon>Viridiplantae</taxon>
        <taxon>Streptophyta</taxon>
        <taxon>Embryophyta</taxon>
        <taxon>Tracheophyta</taxon>
        <taxon>Spermatophyta</taxon>
        <taxon>Magnoliopsida</taxon>
        <taxon>Liliopsida</taxon>
        <taxon>Poales</taxon>
        <taxon>Poaceae</taxon>
        <taxon>PACMAD clade</taxon>
        <taxon>Panicoideae</taxon>
        <taxon>Andropogonodae</taxon>
        <taxon>Andropogoneae</taxon>
        <taxon>Tripsacinae</taxon>
        <taxon>Zea</taxon>
    </lineage>
</organism>
<evidence type="ECO:0000313" key="4">
    <source>
        <dbReference type="EnsemblPlants" id="Zm00001eb090410_P001"/>
    </source>
</evidence>
<reference evidence="4" key="2">
    <citation type="submission" date="2019-07" db="EMBL/GenBank/DDBJ databases">
        <authorList>
            <person name="Seetharam A."/>
            <person name="Woodhouse M."/>
            <person name="Cannon E."/>
        </authorList>
    </citation>
    <scope>NUCLEOTIDE SEQUENCE [LARGE SCALE GENOMIC DNA]</scope>
    <source>
        <strain evidence="4">cv. B73</strain>
    </source>
</reference>
<dbReference type="PROSITE" id="PS00996">
    <property type="entry name" value="RIBOSOMAL_S21E"/>
    <property type="match status" value="1"/>
</dbReference>
<reference evidence="4" key="3">
    <citation type="submission" date="2021-05" db="UniProtKB">
        <authorList>
            <consortium name="EnsemblPlants"/>
        </authorList>
    </citation>
    <scope>IDENTIFICATION</scope>
    <source>
        <strain evidence="4">cv. B73</strain>
    </source>
</reference>
<protein>
    <recommendedName>
        <fullName evidence="6">40S ribosomal protein S21</fullName>
    </recommendedName>
</protein>
<keyword evidence="2" id="KW-0689">Ribosomal protein</keyword>
<dbReference type="InParanoid" id="A0A804MJB5"/>
<comment type="similarity">
    <text evidence="1">Belongs to the eukaryotic ribosomal protein eS21 family.</text>
</comment>
<dbReference type="GO" id="GO:0006412">
    <property type="term" value="P:translation"/>
    <property type="evidence" value="ECO:0007669"/>
    <property type="project" value="InterPro"/>
</dbReference>
<evidence type="ECO:0000256" key="2">
    <source>
        <dbReference type="ARBA" id="ARBA00022980"/>
    </source>
</evidence>
<proteinExistence type="inferred from homology"/>
<name>A0A804MJB5_MAIZE</name>
<dbReference type="InterPro" id="IPR038579">
    <property type="entry name" value="Ribosomal_eS21_sf"/>
</dbReference>
<dbReference type="Gene3D" id="3.30.1230.20">
    <property type="match status" value="1"/>
</dbReference>
<dbReference type="GO" id="GO:0005829">
    <property type="term" value="C:cytosol"/>
    <property type="evidence" value="ECO:0007669"/>
    <property type="project" value="UniProtKB-ARBA"/>
</dbReference>
<dbReference type="AlphaFoldDB" id="A0A804MJB5"/>
<dbReference type="InterPro" id="IPR018279">
    <property type="entry name" value="Ribosomal_eS21_CS"/>
</dbReference>
<reference evidence="5" key="1">
    <citation type="submission" date="2015-12" db="EMBL/GenBank/DDBJ databases">
        <title>Update maize B73 reference genome by single molecule sequencing technologies.</title>
        <authorList>
            <consortium name="Maize Genome Sequencing Project"/>
            <person name="Ware D."/>
        </authorList>
    </citation>
    <scope>NUCLEOTIDE SEQUENCE [LARGE SCALE GENOMIC DNA]</scope>
    <source>
        <strain evidence="5">cv. B73</strain>
    </source>
</reference>
<sequence>MQNEEGKTVDLYVPRKCSATNRIITAKVMPLSRSTLATWMRMACSVYWAPRAPSRPRTIVTKAVTPVTARRHSIVVP</sequence>
<evidence type="ECO:0000256" key="3">
    <source>
        <dbReference type="ARBA" id="ARBA00023274"/>
    </source>
</evidence>
<keyword evidence="5" id="KW-1185">Reference proteome</keyword>
<dbReference type="Pfam" id="PF01249">
    <property type="entry name" value="Ribosomal_S21e"/>
    <property type="match status" value="1"/>
</dbReference>
<dbReference type="GO" id="GO:0003735">
    <property type="term" value="F:structural constituent of ribosome"/>
    <property type="evidence" value="ECO:0007669"/>
    <property type="project" value="InterPro"/>
</dbReference>
<dbReference type="InterPro" id="IPR001931">
    <property type="entry name" value="Ribosomal_eS21"/>
</dbReference>
<evidence type="ECO:0000313" key="5">
    <source>
        <dbReference type="Proteomes" id="UP000007305"/>
    </source>
</evidence>
<dbReference type="GO" id="GO:1990904">
    <property type="term" value="C:ribonucleoprotein complex"/>
    <property type="evidence" value="ECO:0007669"/>
    <property type="project" value="UniProtKB-KW"/>
</dbReference>
<accession>A0A804MJB5</accession>
<evidence type="ECO:0000256" key="1">
    <source>
        <dbReference type="ARBA" id="ARBA00010228"/>
    </source>
</evidence>
<keyword evidence="3" id="KW-0687">Ribonucleoprotein</keyword>
<dbReference type="Gramene" id="Zm00001eb090410_T001">
    <property type="protein sequence ID" value="Zm00001eb090410_P001"/>
    <property type="gene ID" value="Zm00001eb090410"/>
</dbReference>
<dbReference type="Proteomes" id="UP000007305">
    <property type="component" value="Chromosome 2"/>
</dbReference>